<feature type="compositionally biased region" description="Acidic residues" evidence="1">
    <location>
        <begin position="1"/>
        <end position="28"/>
    </location>
</feature>
<dbReference type="EMBL" id="CAKLBY020000259">
    <property type="protein sequence ID" value="CAK7940924.1"/>
    <property type="molecule type" value="Genomic_DNA"/>
</dbReference>
<feature type="region of interest" description="Disordered" evidence="1">
    <location>
        <begin position="1"/>
        <end position="30"/>
    </location>
</feature>
<evidence type="ECO:0000313" key="2">
    <source>
        <dbReference type="EMBL" id="CAK7940924.1"/>
    </source>
</evidence>
<sequence length="119" mass="13008">MADDGSGEDMDISQDEISDEEMKGEDDGPAGVVGAAVWPRWEGDINKLSTSLAAGDITYTLRREIWLVLRFSASSRFPALLDFLVNSAVVSSADTQLRLMDTILLQTNPAVTQRLQLGY</sequence>
<accession>A0AAV1V1V1</accession>
<name>A0AAV1V1V1_9STRA</name>
<dbReference type="Proteomes" id="UP001162060">
    <property type="component" value="Unassembled WGS sequence"/>
</dbReference>
<comment type="caution">
    <text evidence="2">The sequence shown here is derived from an EMBL/GenBank/DDBJ whole genome shotgun (WGS) entry which is preliminary data.</text>
</comment>
<reference evidence="2" key="1">
    <citation type="submission" date="2024-01" db="EMBL/GenBank/DDBJ databases">
        <authorList>
            <person name="Webb A."/>
        </authorList>
    </citation>
    <scope>NUCLEOTIDE SEQUENCE</scope>
    <source>
        <strain evidence="2">Pm1</strain>
    </source>
</reference>
<evidence type="ECO:0000256" key="1">
    <source>
        <dbReference type="SAM" id="MobiDB-lite"/>
    </source>
</evidence>
<protein>
    <submittedName>
        <fullName evidence="2">Uncharacterized protein</fullName>
    </submittedName>
</protein>
<proteinExistence type="predicted"/>
<dbReference type="AlphaFoldDB" id="A0AAV1V1V1"/>
<gene>
    <name evidence="2" type="ORF">PM001_LOCUS26074</name>
</gene>
<evidence type="ECO:0000313" key="3">
    <source>
        <dbReference type="Proteomes" id="UP001162060"/>
    </source>
</evidence>
<organism evidence="2 3">
    <name type="scientific">Peronospora matthiolae</name>
    <dbReference type="NCBI Taxonomy" id="2874970"/>
    <lineage>
        <taxon>Eukaryota</taxon>
        <taxon>Sar</taxon>
        <taxon>Stramenopiles</taxon>
        <taxon>Oomycota</taxon>
        <taxon>Peronosporomycetes</taxon>
        <taxon>Peronosporales</taxon>
        <taxon>Peronosporaceae</taxon>
        <taxon>Peronospora</taxon>
    </lineage>
</organism>